<sequence length="380" mass="41162">MTPESGPVLRARRRRATGTVVDFDGRRLSLARRLRRLQRTTLAAKTTVTAAAITQFERGTARPTNAVVAELALALGVPTDFFRQGRPIEQVPASAAHFRSLRATPAIARDQALAFAEIALAVVDVLEQYVDLPTVTDIVEPVDGEPTSDQVATIAANTRKRLGVEPGPVPHVVRLLEAHGIVVLRLLSDVDPRVDAFSTEIGHRPLVLLSPAKDDRARSRFDAAHELGHLVMHQDVEPGSKIIESQAHQFASEFLAPTAELEPDLPRKVDWDLLLQAKTKWGISLAALAYRAHSIGLWSEHSYRRANQHLAVQGYPEPGPLGPPESPYLLGAATALLSDAGTTLDHLAAASRLTIDQINGVVTAGSETKPRLRVTVTPQP</sequence>
<dbReference type="InterPro" id="IPR001387">
    <property type="entry name" value="Cro/C1-type_HTH"/>
</dbReference>
<dbReference type="Gene3D" id="1.10.260.40">
    <property type="entry name" value="lambda repressor-like DNA-binding domains"/>
    <property type="match status" value="1"/>
</dbReference>
<evidence type="ECO:0000313" key="4">
    <source>
        <dbReference type="Proteomes" id="UP000247892"/>
    </source>
</evidence>
<dbReference type="Pfam" id="PF06114">
    <property type="entry name" value="Peptidase_M78"/>
    <property type="match status" value="1"/>
</dbReference>
<evidence type="ECO:0000313" key="3">
    <source>
        <dbReference type="EMBL" id="PXY18271.1"/>
    </source>
</evidence>
<dbReference type="Proteomes" id="UP000247892">
    <property type="component" value="Unassembled WGS sequence"/>
</dbReference>
<comment type="similarity">
    <text evidence="1">Belongs to the short-chain fatty acyl-CoA assimilation regulator (ScfR) family.</text>
</comment>
<comment type="caution">
    <text evidence="3">The sequence shown here is derived from an EMBL/GenBank/DDBJ whole genome shotgun (WGS) entry which is preliminary data.</text>
</comment>
<dbReference type="InterPro" id="IPR010359">
    <property type="entry name" value="IrrE_HExxH"/>
</dbReference>
<accession>A0A318LMS0</accession>
<name>A0A318LMS0_9PSEU</name>
<dbReference type="GO" id="GO:0003677">
    <property type="term" value="F:DNA binding"/>
    <property type="evidence" value="ECO:0007669"/>
    <property type="project" value="InterPro"/>
</dbReference>
<gene>
    <name evidence="3" type="ORF">BA062_36105</name>
</gene>
<dbReference type="InterPro" id="IPR052345">
    <property type="entry name" value="Rad_response_metalloprotease"/>
</dbReference>
<dbReference type="EMBL" id="MASU01000022">
    <property type="protein sequence ID" value="PXY18271.1"/>
    <property type="molecule type" value="Genomic_DNA"/>
</dbReference>
<dbReference type="PANTHER" id="PTHR43236">
    <property type="entry name" value="ANTITOXIN HIGA1"/>
    <property type="match status" value="1"/>
</dbReference>
<dbReference type="Gene3D" id="1.10.10.2910">
    <property type="match status" value="1"/>
</dbReference>
<dbReference type="InterPro" id="IPR010982">
    <property type="entry name" value="Lambda_DNA-bd_dom_sf"/>
</dbReference>
<organism evidence="3 4">
    <name type="scientific">Prauserella flavalba</name>
    <dbReference type="NCBI Taxonomy" id="1477506"/>
    <lineage>
        <taxon>Bacteria</taxon>
        <taxon>Bacillati</taxon>
        <taxon>Actinomycetota</taxon>
        <taxon>Actinomycetes</taxon>
        <taxon>Pseudonocardiales</taxon>
        <taxon>Pseudonocardiaceae</taxon>
        <taxon>Prauserella</taxon>
    </lineage>
</organism>
<dbReference type="PROSITE" id="PS50943">
    <property type="entry name" value="HTH_CROC1"/>
    <property type="match status" value="1"/>
</dbReference>
<dbReference type="SMART" id="SM00530">
    <property type="entry name" value="HTH_XRE"/>
    <property type="match status" value="1"/>
</dbReference>
<dbReference type="AlphaFoldDB" id="A0A318LMS0"/>
<dbReference type="Pfam" id="PF01381">
    <property type="entry name" value="HTH_3"/>
    <property type="match status" value="1"/>
</dbReference>
<proteinExistence type="inferred from homology"/>
<keyword evidence="4" id="KW-1185">Reference proteome</keyword>
<protein>
    <submittedName>
        <fullName evidence="3">XRE family transcriptional regulator</fullName>
    </submittedName>
</protein>
<dbReference type="PANTHER" id="PTHR43236:SF1">
    <property type="entry name" value="BLL7220 PROTEIN"/>
    <property type="match status" value="1"/>
</dbReference>
<evidence type="ECO:0000259" key="2">
    <source>
        <dbReference type="PROSITE" id="PS50943"/>
    </source>
</evidence>
<reference evidence="3 4" key="1">
    <citation type="submission" date="2016-07" db="EMBL/GenBank/DDBJ databases">
        <title>Draft genome sequence of Prauserella sp. YIM 121212, isolated from alkaline soil.</title>
        <authorList>
            <person name="Ruckert C."/>
            <person name="Albersmeier A."/>
            <person name="Jiang C.-L."/>
            <person name="Jiang Y."/>
            <person name="Kalinowski J."/>
            <person name="Schneider O."/>
            <person name="Winkler A."/>
            <person name="Zotchev S.B."/>
        </authorList>
    </citation>
    <scope>NUCLEOTIDE SEQUENCE [LARGE SCALE GENOMIC DNA]</scope>
    <source>
        <strain evidence="3 4">YIM 121212</strain>
    </source>
</reference>
<feature type="domain" description="HTH cro/C1-type" evidence="2">
    <location>
        <begin position="28"/>
        <end position="82"/>
    </location>
</feature>
<dbReference type="SUPFAM" id="SSF47413">
    <property type="entry name" value="lambda repressor-like DNA-binding domains"/>
    <property type="match status" value="1"/>
</dbReference>
<evidence type="ECO:0000256" key="1">
    <source>
        <dbReference type="ARBA" id="ARBA00007227"/>
    </source>
</evidence>